<evidence type="ECO:0000313" key="4">
    <source>
        <dbReference type="Proteomes" id="UP001178507"/>
    </source>
</evidence>
<dbReference type="EMBL" id="CAUJNA010003783">
    <property type="protein sequence ID" value="CAJ1409715.1"/>
    <property type="molecule type" value="Genomic_DNA"/>
</dbReference>
<feature type="transmembrane region" description="Helical" evidence="1">
    <location>
        <begin position="65"/>
        <end position="84"/>
    </location>
</feature>
<organism evidence="3 4">
    <name type="scientific">Effrenium voratum</name>
    <dbReference type="NCBI Taxonomy" id="2562239"/>
    <lineage>
        <taxon>Eukaryota</taxon>
        <taxon>Sar</taxon>
        <taxon>Alveolata</taxon>
        <taxon>Dinophyceae</taxon>
        <taxon>Suessiales</taxon>
        <taxon>Symbiodiniaceae</taxon>
        <taxon>Effrenium</taxon>
    </lineage>
</organism>
<keyword evidence="1" id="KW-1133">Transmembrane helix</keyword>
<dbReference type="AlphaFoldDB" id="A0AA36NEK9"/>
<sequence length="88" mass="9016">MARRAVLPLALLALFLAPAFVPAAPRTAPDAPGAVSAAAAGAVPLLLMAEPAMAEDYMMPPSWPFVLVFVAAASALLVVGNFIFPGKR</sequence>
<reference evidence="3" key="1">
    <citation type="submission" date="2023-08" db="EMBL/GenBank/DDBJ databases">
        <authorList>
            <person name="Chen Y."/>
            <person name="Shah S."/>
            <person name="Dougan E. K."/>
            <person name="Thang M."/>
            <person name="Chan C."/>
        </authorList>
    </citation>
    <scope>NUCLEOTIDE SEQUENCE</scope>
</reference>
<feature type="chain" id="PRO_5041368414" evidence="2">
    <location>
        <begin position="24"/>
        <end position="88"/>
    </location>
</feature>
<comment type="caution">
    <text evidence="3">The sequence shown here is derived from an EMBL/GenBank/DDBJ whole genome shotgun (WGS) entry which is preliminary data.</text>
</comment>
<protein>
    <submittedName>
        <fullName evidence="3">Uncharacterized protein</fullName>
    </submittedName>
</protein>
<evidence type="ECO:0000313" key="3">
    <source>
        <dbReference type="EMBL" id="CAJ1409715.1"/>
    </source>
</evidence>
<keyword evidence="2" id="KW-0732">Signal</keyword>
<keyword evidence="1" id="KW-0472">Membrane</keyword>
<proteinExistence type="predicted"/>
<evidence type="ECO:0000256" key="2">
    <source>
        <dbReference type="SAM" id="SignalP"/>
    </source>
</evidence>
<name>A0AA36NEK9_9DINO</name>
<keyword evidence="1" id="KW-0812">Transmembrane</keyword>
<keyword evidence="4" id="KW-1185">Reference proteome</keyword>
<evidence type="ECO:0000256" key="1">
    <source>
        <dbReference type="SAM" id="Phobius"/>
    </source>
</evidence>
<gene>
    <name evidence="3" type="ORF">EVOR1521_LOCUS30738</name>
</gene>
<accession>A0AA36NEK9</accession>
<feature type="signal peptide" evidence="2">
    <location>
        <begin position="1"/>
        <end position="23"/>
    </location>
</feature>
<dbReference type="Proteomes" id="UP001178507">
    <property type="component" value="Unassembled WGS sequence"/>
</dbReference>